<keyword evidence="2" id="KW-0732">Signal</keyword>
<dbReference type="Pfam" id="PF14121">
    <property type="entry name" value="Porin_10"/>
    <property type="match status" value="1"/>
</dbReference>
<name>A0A2T5BXV1_9BACT</name>
<dbReference type="AlphaFoldDB" id="A0A2T5BXV1"/>
<sequence length="663" mass="76722">MIGKQILFSILILLAGQQVLAQVTDRNSFGSYQPQLGDDEQDEDTQEGHDHAGEDNKNKDIPSIINNWTVGNFGATYTKAELDTALGFFHVHNPIFRQDLRPVFTGNIGGAYLNGDFFNRQRKSDFYFYRSFEAYTVLPGDLKFMNTTTPYTLLDYKQSDNKNTRNETMFNVFHAQNVNENFGFQLFYNQDKSTGFYQFQENKFHNIGLSTTYRGDKFNSHAGIIFNRNKNEENGGLEPDQDLNEYDETETYIVNLTTANAQLRNNTVFAINEYRLGKTEEREDEEGYIEEVFRPITGFMHQIEYSSNRRIFEDTDINLDYYPNTYRDSVATNDTTIYNRLSNTFQIKFYESPNRKYTFSKRAFIGHDLISAQMMGANSPLLAKEKLHNTFAGGAISRDAGEFWRWNIQGKFYTTGYRSGQTELSAFIDKPLVIGKDTTSLHLSGELNTIVPDYFESRYYSNHFEWNNHFNNTKEMILKARVESKRHKLTAAFNYALISDYIYNGAEATPQQGSAEMLVLSAFVNKDIESKHWLIRASALWQKTNQESYLHLPDLTAYLSVNFKLLISKVMYANFGFDTRYTTAYYADAYDPATAGFYWQNQQKIGNFPIVDLHANLKLKRTRAFFQLLNAATGLLDGNYWAAPDYPLYRRTFRLGIAWSFYD</sequence>
<protein>
    <submittedName>
        <fullName evidence="3">Putative beta-barrel porin</fullName>
    </submittedName>
</protein>
<reference evidence="3 4" key="1">
    <citation type="submission" date="2018-04" db="EMBL/GenBank/DDBJ databases">
        <title>Genomic Encyclopedia of Archaeal and Bacterial Type Strains, Phase II (KMG-II): from individual species to whole genera.</title>
        <authorList>
            <person name="Goeker M."/>
        </authorList>
    </citation>
    <scope>NUCLEOTIDE SEQUENCE [LARGE SCALE GENOMIC DNA]</scope>
    <source>
        <strain evidence="3 4">DSM 28823</strain>
    </source>
</reference>
<accession>A0A2T5BXV1</accession>
<organism evidence="3 4">
    <name type="scientific">Mangrovibacterium marinum</name>
    <dbReference type="NCBI Taxonomy" id="1639118"/>
    <lineage>
        <taxon>Bacteria</taxon>
        <taxon>Pseudomonadati</taxon>
        <taxon>Bacteroidota</taxon>
        <taxon>Bacteroidia</taxon>
        <taxon>Marinilabiliales</taxon>
        <taxon>Prolixibacteraceae</taxon>
        <taxon>Mangrovibacterium</taxon>
    </lineage>
</organism>
<proteinExistence type="predicted"/>
<evidence type="ECO:0000313" key="3">
    <source>
        <dbReference type="EMBL" id="PTN05976.1"/>
    </source>
</evidence>
<evidence type="ECO:0000256" key="1">
    <source>
        <dbReference type="SAM" id="MobiDB-lite"/>
    </source>
</evidence>
<gene>
    <name evidence="3" type="ORF">C8N47_12439</name>
</gene>
<dbReference type="RefSeq" id="WP_107823654.1">
    <property type="nucleotide sequence ID" value="NZ_OY782574.1"/>
</dbReference>
<dbReference type="InterPro" id="IPR025631">
    <property type="entry name" value="Porin_10"/>
</dbReference>
<dbReference type="EMBL" id="QAAD01000024">
    <property type="protein sequence ID" value="PTN05976.1"/>
    <property type="molecule type" value="Genomic_DNA"/>
</dbReference>
<dbReference type="OrthoDB" id="1489309at2"/>
<dbReference type="Proteomes" id="UP000243525">
    <property type="component" value="Unassembled WGS sequence"/>
</dbReference>
<evidence type="ECO:0000256" key="2">
    <source>
        <dbReference type="SAM" id="SignalP"/>
    </source>
</evidence>
<comment type="caution">
    <text evidence="3">The sequence shown here is derived from an EMBL/GenBank/DDBJ whole genome shotgun (WGS) entry which is preliminary data.</text>
</comment>
<feature type="region of interest" description="Disordered" evidence="1">
    <location>
        <begin position="31"/>
        <end position="60"/>
    </location>
</feature>
<evidence type="ECO:0000313" key="4">
    <source>
        <dbReference type="Proteomes" id="UP000243525"/>
    </source>
</evidence>
<feature type="signal peptide" evidence="2">
    <location>
        <begin position="1"/>
        <end position="21"/>
    </location>
</feature>
<keyword evidence="4" id="KW-1185">Reference proteome</keyword>
<feature type="chain" id="PRO_5015784714" evidence="2">
    <location>
        <begin position="22"/>
        <end position="663"/>
    </location>
</feature>
<feature type="compositionally biased region" description="Basic and acidic residues" evidence="1">
    <location>
        <begin position="46"/>
        <end position="60"/>
    </location>
</feature>